<sequence length="622" mass="68724">MLSHHRGWLYPPTRRELTLLLFSLTVFVISYNLETSLHLIGIHPAKLSGSYLSTIGFGTRDPGFDRDGRRPKEWRDELETLIAGEWDWDEHQIAGVDHGLAGLVIGNTTVYNIDSGAAGRSAGMDDRGIGLSNGVAAHTQFLRWGGDVPVSRAVAHVPGYTIIHNAIVANGTFFLVTDDPASLPELAAIASSSADRSLPPREQDWQILSREEARSMLGNFGGRRLAFTRIFGTTWISLDPATSQDPYALFSLLRTQSTLALSDRLDIPAPLRLMFPHIPTFSSPHIPPEGNDVKQHPPQRIKSYVGIHPFLPKAILSAVGIWYMEDWQDIADMNVPWLFDRVIIADRSAADRSRELWARGWSPPDVAAEPPQELKRQVDTDDGKPSWAAPFVGLKAKEDWWTPMRSALLTYLKLPASQQGASASVWAKKFRPVKVKPIVTYVSMQAEPTGAGARLHSEDHAALVAGLQSLETDGVIDEFHVVHGNGSLETHGSEWTDRMSAFAKSSIVLGPYGYHLADSIFMALPGRSKGGSAEVAEENGQVPAPLLMEFFPPGTFMRDQEFAVRSLGMRYMAWWNDRKFTGNSLPPVIRPDEAIAVEERFSISADAVIQSIREEIRRGSIS</sequence>
<dbReference type="HOGENOM" id="CLU_033167_0_0_1"/>
<evidence type="ECO:0000313" key="3">
    <source>
        <dbReference type="Proteomes" id="UP000006352"/>
    </source>
</evidence>
<dbReference type="AlphaFoldDB" id="J4HTL8"/>
<evidence type="ECO:0000256" key="1">
    <source>
        <dbReference type="SAM" id="MobiDB-lite"/>
    </source>
</evidence>
<protein>
    <submittedName>
        <fullName evidence="2">Uncharacterized protein</fullName>
    </submittedName>
</protein>
<dbReference type="Proteomes" id="UP000006352">
    <property type="component" value="Unassembled WGS sequence"/>
</dbReference>
<organism evidence="2 3">
    <name type="scientific">Fibroporia radiculosa</name>
    <dbReference type="NCBI Taxonomy" id="599839"/>
    <lineage>
        <taxon>Eukaryota</taxon>
        <taxon>Fungi</taxon>
        <taxon>Dikarya</taxon>
        <taxon>Basidiomycota</taxon>
        <taxon>Agaricomycotina</taxon>
        <taxon>Agaricomycetes</taxon>
        <taxon>Polyporales</taxon>
        <taxon>Fibroporiaceae</taxon>
        <taxon>Fibroporia</taxon>
    </lineage>
</organism>
<dbReference type="GeneID" id="24094503"/>
<feature type="compositionally biased region" description="Basic and acidic residues" evidence="1">
    <location>
        <begin position="372"/>
        <end position="382"/>
    </location>
</feature>
<feature type="region of interest" description="Disordered" evidence="1">
    <location>
        <begin position="362"/>
        <end position="382"/>
    </location>
</feature>
<gene>
    <name evidence="2" type="ORF">FIBRA_01610</name>
</gene>
<evidence type="ECO:0000313" key="2">
    <source>
        <dbReference type="EMBL" id="CCL99592.1"/>
    </source>
</evidence>
<dbReference type="InParanoid" id="J4HTL8"/>
<reference evidence="2 3" key="1">
    <citation type="journal article" date="2012" name="Appl. Environ. Microbiol.">
        <title>Short-read sequencing for genomic analysis of the brown rot fungus Fibroporia radiculosa.</title>
        <authorList>
            <person name="Tang J.D."/>
            <person name="Perkins A.D."/>
            <person name="Sonstegard T.S."/>
            <person name="Schroeder S.G."/>
            <person name="Burgess S.C."/>
            <person name="Diehl S.V."/>
        </authorList>
    </citation>
    <scope>NUCLEOTIDE SEQUENCE [LARGE SCALE GENOMIC DNA]</scope>
    <source>
        <strain evidence="2 3">TFFH 294</strain>
    </source>
</reference>
<proteinExistence type="predicted"/>
<dbReference type="STRING" id="599839.J4HTL8"/>
<name>J4HTL8_9APHY</name>
<dbReference type="EMBL" id="HE796942">
    <property type="protein sequence ID" value="CCL99592.1"/>
    <property type="molecule type" value="Genomic_DNA"/>
</dbReference>
<dbReference type="OrthoDB" id="529273at2759"/>
<dbReference type="RefSeq" id="XP_012178875.1">
    <property type="nucleotide sequence ID" value="XM_012323485.1"/>
</dbReference>
<keyword evidence="3" id="KW-1185">Reference proteome</keyword>
<accession>J4HTL8</accession>